<evidence type="ECO:0000259" key="5">
    <source>
        <dbReference type="PROSITE" id="PS50048"/>
    </source>
</evidence>
<evidence type="ECO:0000256" key="4">
    <source>
        <dbReference type="SAM" id="MobiDB-lite"/>
    </source>
</evidence>
<name>A0A9P7SX29_9HYPO</name>
<dbReference type="Pfam" id="PF04082">
    <property type="entry name" value="Fungal_trans"/>
    <property type="match status" value="1"/>
</dbReference>
<dbReference type="InterPro" id="IPR036864">
    <property type="entry name" value="Zn2-C6_fun-type_DNA-bd_sf"/>
</dbReference>
<feature type="region of interest" description="Disordered" evidence="4">
    <location>
        <begin position="81"/>
        <end position="113"/>
    </location>
</feature>
<accession>A0A9P7SX29</accession>
<dbReference type="OrthoDB" id="3989227at2759"/>
<protein>
    <recommendedName>
        <fullName evidence="5">Zn(2)-C6 fungal-type domain-containing protein</fullName>
    </recommendedName>
</protein>
<dbReference type="AlphaFoldDB" id="A0A9P7SX29"/>
<evidence type="ECO:0000256" key="2">
    <source>
        <dbReference type="ARBA" id="ARBA00022723"/>
    </source>
</evidence>
<evidence type="ECO:0000256" key="1">
    <source>
        <dbReference type="ARBA" id="ARBA00004123"/>
    </source>
</evidence>
<dbReference type="Proteomes" id="UP000748025">
    <property type="component" value="Unassembled WGS sequence"/>
</dbReference>
<dbReference type="InterPro" id="IPR007219">
    <property type="entry name" value="XnlR_reg_dom"/>
</dbReference>
<organism evidence="6 7">
    <name type="scientific">Claviceps pusilla</name>
    <dbReference type="NCBI Taxonomy" id="123648"/>
    <lineage>
        <taxon>Eukaryota</taxon>
        <taxon>Fungi</taxon>
        <taxon>Dikarya</taxon>
        <taxon>Ascomycota</taxon>
        <taxon>Pezizomycotina</taxon>
        <taxon>Sordariomycetes</taxon>
        <taxon>Hypocreomycetidae</taxon>
        <taxon>Hypocreales</taxon>
        <taxon>Clavicipitaceae</taxon>
        <taxon>Claviceps</taxon>
    </lineage>
</organism>
<dbReference type="SMART" id="SM00906">
    <property type="entry name" value="Fungal_trans"/>
    <property type="match status" value="1"/>
</dbReference>
<evidence type="ECO:0000313" key="6">
    <source>
        <dbReference type="EMBL" id="KAG6002080.1"/>
    </source>
</evidence>
<reference evidence="6" key="1">
    <citation type="journal article" date="2020" name="bioRxiv">
        <title>Whole genome comparisons of ergot fungi reveals the divergence and evolution of species within the genus Claviceps are the result of varying mechanisms driving genome evolution and host range expansion.</title>
        <authorList>
            <person name="Wyka S.A."/>
            <person name="Mondo S.J."/>
            <person name="Liu M."/>
            <person name="Dettman J."/>
            <person name="Nalam V."/>
            <person name="Broders K.D."/>
        </authorList>
    </citation>
    <scope>NUCLEOTIDE SEQUENCE</scope>
    <source>
        <strain evidence="6">CCC 602</strain>
    </source>
</reference>
<dbReference type="SUPFAM" id="SSF57701">
    <property type="entry name" value="Zn2/Cys6 DNA-binding domain"/>
    <property type="match status" value="1"/>
</dbReference>
<feature type="region of interest" description="Disordered" evidence="4">
    <location>
        <begin position="171"/>
        <end position="197"/>
    </location>
</feature>
<dbReference type="CDD" id="cd12148">
    <property type="entry name" value="fungal_TF_MHR"/>
    <property type="match status" value="1"/>
</dbReference>
<dbReference type="GO" id="GO:0003677">
    <property type="term" value="F:DNA binding"/>
    <property type="evidence" value="ECO:0007669"/>
    <property type="project" value="InterPro"/>
</dbReference>
<feature type="region of interest" description="Disordered" evidence="4">
    <location>
        <begin position="216"/>
        <end position="235"/>
    </location>
</feature>
<feature type="compositionally biased region" description="Acidic residues" evidence="4">
    <location>
        <begin position="326"/>
        <end position="336"/>
    </location>
</feature>
<sequence>MTPYQIQPFEVNLERLGVCHDPFGSHPSNETARPGRLHASYRLHSRSLNLDDLGTPATSPSSKLAFNVGLQRGGVDIANMPSPSPSSPLDAHTQHADATAFASTSHATPGNVTVYPTTGPEAYTSPIMASGGAGPPVLNPRSCVTCRRRKVRCDKQMPCSNCRRAQIPCAFPAPGRAPRQPRPKDPTAPPKTSSHREVELIKRLKKLEGIVEELSGQIDEPGAPDAKLPSSANSPDLAYHGESLLLRHASISNTEGLAAHDASPRGTISSVGGSGSSEGVRTKPNFGRMVSDEGRRTSRYVSSGFWSELNDELDAIREETQRLTDEGDESDLEGTPEDSPATALSNISDHHAFILGYRSADVDLRRLHPLPVQSAHLWSIYQENVEPLVKMLHVPSVDSIMCDARTDCDKLTPGNKALVFTIYLAAITSLEPNDVQIKFGANKDELLAQYRFAAEQALAKANFLDSSDLVVLRAFTLFLVVVKRHEDSRFCWALTGLLIRIAQGMGLHRDGSHLKLSPFETEMRRRLWWAILVLDFRSAEDLGTDMTISDSSYDTLKPTNINDSDIWPESTDAPVPREGKSDCAVFVVRCEICALARKLLSAASAMSSLCPSAENSSIEDRERMLIDLYQRVEHKFLQHVLDETDTLYWVAAMIVRIIVAKMCLVIYQPMLFPGSDFELSDEIRQRIYVAAIEVIEYNQRLNTDPRCQQYSWLFKTYATWHAIAYTLIETSRRPWTALAERGWDAVTGSDIDPLELAKRADHAAVFLPLRKLFTKARKHRESEIQRLRCNQDEARRLDFEERMNPAQERFGPMPGAENRMELMREKWWALVSPQQTTSRPLVAHHQTTTATATATATTTWDHSLTSQSGSDALQSPSGNIPTQVNLSPALMEYMDGIMAQPNPAIAELWHLNQLNDGNVTEKSPALGPPITQQNPVGGQDVMNEHVVGSLQAQDPKDGNLPAYLWSDVFTPANVGLDEDTDMIGDNFNWQNWSQSIKGLEMGSSQNRPGWY</sequence>
<keyword evidence="2" id="KW-0479">Metal-binding</keyword>
<dbReference type="PROSITE" id="PS50048">
    <property type="entry name" value="ZN2_CY6_FUNGAL_2"/>
    <property type="match status" value="1"/>
</dbReference>
<proteinExistence type="predicted"/>
<feature type="domain" description="Zn(2)-C6 fungal-type" evidence="5">
    <location>
        <begin position="142"/>
        <end position="171"/>
    </location>
</feature>
<feature type="region of interest" description="Disordered" evidence="4">
    <location>
        <begin position="256"/>
        <end position="291"/>
    </location>
</feature>
<keyword evidence="7" id="KW-1185">Reference proteome</keyword>
<dbReference type="GO" id="GO:0008270">
    <property type="term" value="F:zinc ion binding"/>
    <property type="evidence" value="ECO:0007669"/>
    <property type="project" value="InterPro"/>
</dbReference>
<comment type="caution">
    <text evidence="6">The sequence shown here is derived from an EMBL/GenBank/DDBJ whole genome shotgun (WGS) entry which is preliminary data.</text>
</comment>
<dbReference type="PROSITE" id="PS00463">
    <property type="entry name" value="ZN2_CY6_FUNGAL_1"/>
    <property type="match status" value="1"/>
</dbReference>
<dbReference type="Gene3D" id="4.10.240.10">
    <property type="entry name" value="Zn(2)-C6 fungal-type DNA-binding domain"/>
    <property type="match status" value="1"/>
</dbReference>
<dbReference type="EMBL" id="SRPW01001371">
    <property type="protein sequence ID" value="KAG6002080.1"/>
    <property type="molecule type" value="Genomic_DNA"/>
</dbReference>
<gene>
    <name evidence="6" type="ORF">E4U43_001181</name>
</gene>
<dbReference type="GO" id="GO:0006351">
    <property type="term" value="P:DNA-templated transcription"/>
    <property type="evidence" value="ECO:0007669"/>
    <property type="project" value="InterPro"/>
</dbReference>
<dbReference type="CDD" id="cd00067">
    <property type="entry name" value="GAL4"/>
    <property type="match status" value="1"/>
</dbReference>
<feature type="compositionally biased region" description="Polar residues" evidence="4">
    <location>
        <begin position="101"/>
        <end position="113"/>
    </location>
</feature>
<evidence type="ECO:0000256" key="3">
    <source>
        <dbReference type="ARBA" id="ARBA00023242"/>
    </source>
</evidence>
<dbReference type="PANTHER" id="PTHR31001:SF50">
    <property type="entry name" value="ZN(II)2CYS6 TRANSCRIPTION FACTOR (EUROFUNG)"/>
    <property type="match status" value="1"/>
</dbReference>
<dbReference type="PANTHER" id="PTHR31001">
    <property type="entry name" value="UNCHARACTERIZED TRANSCRIPTIONAL REGULATORY PROTEIN"/>
    <property type="match status" value="1"/>
</dbReference>
<dbReference type="Pfam" id="PF00172">
    <property type="entry name" value="Zn_clus"/>
    <property type="match status" value="1"/>
</dbReference>
<keyword evidence="3" id="KW-0539">Nucleus</keyword>
<dbReference type="InterPro" id="IPR050613">
    <property type="entry name" value="Sec_Metabolite_Reg"/>
</dbReference>
<dbReference type="GO" id="GO:0005634">
    <property type="term" value="C:nucleus"/>
    <property type="evidence" value="ECO:0007669"/>
    <property type="project" value="UniProtKB-SubCell"/>
</dbReference>
<dbReference type="GO" id="GO:0000981">
    <property type="term" value="F:DNA-binding transcription factor activity, RNA polymerase II-specific"/>
    <property type="evidence" value="ECO:0007669"/>
    <property type="project" value="InterPro"/>
</dbReference>
<feature type="region of interest" description="Disordered" evidence="4">
    <location>
        <begin position="322"/>
        <end position="343"/>
    </location>
</feature>
<evidence type="ECO:0000313" key="7">
    <source>
        <dbReference type="Proteomes" id="UP000748025"/>
    </source>
</evidence>
<comment type="subcellular location">
    <subcellularLocation>
        <location evidence="1">Nucleus</location>
    </subcellularLocation>
</comment>
<dbReference type="InterPro" id="IPR001138">
    <property type="entry name" value="Zn2Cys6_DnaBD"/>
</dbReference>
<dbReference type="SMART" id="SM00066">
    <property type="entry name" value="GAL4"/>
    <property type="match status" value="1"/>
</dbReference>